<dbReference type="EMBL" id="FSRJ01000007">
    <property type="protein sequence ID" value="SIO30560.1"/>
    <property type="molecule type" value="Genomic_DNA"/>
</dbReference>
<dbReference type="AlphaFoldDB" id="A0A1N6IEW6"/>
<proteinExistence type="predicted"/>
<evidence type="ECO:0000313" key="2">
    <source>
        <dbReference type="Proteomes" id="UP000184699"/>
    </source>
</evidence>
<accession>A0A1N6IEW6</accession>
<protein>
    <submittedName>
        <fullName evidence="1">Uncharacterized protein</fullName>
    </submittedName>
</protein>
<name>A0A1N6IEW6_9MICO</name>
<organism evidence="1 2">
    <name type="scientific">Agromyces cerinus subsp. cerinus</name>
    <dbReference type="NCBI Taxonomy" id="232089"/>
    <lineage>
        <taxon>Bacteria</taxon>
        <taxon>Bacillati</taxon>
        <taxon>Actinomycetota</taxon>
        <taxon>Actinomycetes</taxon>
        <taxon>Micrococcales</taxon>
        <taxon>Microbacteriaceae</taxon>
        <taxon>Agromyces</taxon>
    </lineage>
</organism>
<sequence>MLAVIVLLVLASCGIIAAIGGSSGNDDYKGCSKSLPTDDFQDCINREGVWSGID</sequence>
<gene>
    <name evidence="1" type="ORF">SAMN05443544_3960</name>
</gene>
<dbReference type="Proteomes" id="UP000184699">
    <property type="component" value="Unassembled WGS sequence"/>
</dbReference>
<evidence type="ECO:0000313" key="1">
    <source>
        <dbReference type="EMBL" id="SIO30560.1"/>
    </source>
</evidence>
<keyword evidence="2" id="KW-1185">Reference proteome</keyword>
<reference evidence="2" key="1">
    <citation type="submission" date="2016-11" db="EMBL/GenBank/DDBJ databases">
        <authorList>
            <person name="Varghese N."/>
            <person name="Submissions S."/>
        </authorList>
    </citation>
    <scope>NUCLEOTIDE SEQUENCE [LARGE SCALE GENOMIC DNA]</scope>
    <source>
        <strain evidence="2">DSM 8595</strain>
    </source>
</reference>